<feature type="compositionally biased region" description="Polar residues" evidence="1">
    <location>
        <begin position="1872"/>
        <end position="1884"/>
    </location>
</feature>
<dbReference type="OrthoDB" id="267657at2759"/>
<feature type="region of interest" description="Disordered" evidence="1">
    <location>
        <begin position="713"/>
        <end position="754"/>
    </location>
</feature>
<feature type="region of interest" description="Disordered" evidence="1">
    <location>
        <begin position="114"/>
        <end position="137"/>
    </location>
</feature>
<evidence type="ECO:0000256" key="1">
    <source>
        <dbReference type="SAM" id="MobiDB-lite"/>
    </source>
</evidence>
<gene>
    <name evidence="3" type="ORF">LtaPh_0608200</name>
</gene>
<keyword evidence="4" id="KW-1185">Reference proteome</keyword>
<name>A0A640KDY2_LEITA</name>
<keyword evidence="2" id="KW-0472">Membrane</keyword>
<feature type="compositionally biased region" description="Polar residues" evidence="1">
    <location>
        <begin position="726"/>
        <end position="754"/>
    </location>
</feature>
<evidence type="ECO:0000313" key="4">
    <source>
        <dbReference type="Proteomes" id="UP000419144"/>
    </source>
</evidence>
<feature type="region of interest" description="Disordered" evidence="1">
    <location>
        <begin position="357"/>
        <end position="421"/>
    </location>
</feature>
<keyword evidence="2" id="KW-0812">Transmembrane</keyword>
<comment type="caution">
    <text evidence="3">The sequence shown here is derived from an EMBL/GenBank/DDBJ whole genome shotgun (WGS) entry which is preliminary data.</text>
</comment>
<organism evidence="3 4">
    <name type="scientific">Leishmania tarentolae</name>
    <name type="common">Sauroleishmania tarentolae</name>
    <dbReference type="NCBI Taxonomy" id="5689"/>
    <lineage>
        <taxon>Eukaryota</taxon>
        <taxon>Discoba</taxon>
        <taxon>Euglenozoa</taxon>
        <taxon>Kinetoplastea</taxon>
        <taxon>Metakinetoplastina</taxon>
        <taxon>Trypanosomatida</taxon>
        <taxon>Trypanosomatidae</taxon>
        <taxon>Leishmaniinae</taxon>
        <taxon>Leishmania</taxon>
        <taxon>lizard Leishmania</taxon>
    </lineage>
</organism>
<feature type="compositionally biased region" description="Basic and acidic residues" evidence="1">
    <location>
        <begin position="1767"/>
        <end position="1778"/>
    </location>
</feature>
<feature type="region of interest" description="Disordered" evidence="1">
    <location>
        <begin position="1032"/>
        <end position="1090"/>
    </location>
</feature>
<feature type="region of interest" description="Disordered" evidence="1">
    <location>
        <begin position="273"/>
        <end position="304"/>
    </location>
</feature>
<feature type="compositionally biased region" description="Polar residues" evidence="1">
    <location>
        <begin position="1917"/>
        <end position="1940"/>
    </location>
</feature>
<feature type="transmembrane region" description="Helical" evidence="2">
    <location>
        <begin position="29"/>
        <end position="49"/>
    </location>
</feature>
<feature type="region of interest" description="Disordered" evidence="1">
    <location>
        <begin position="1412"/>
        <end position="1438"/>
    </location>
</feature>
<feature type="compositionally biased region" description="Pro residues" evidence="1">
    <location>
        <begin position="1072"/>
        <end position="1087"/>
    </location>
</feature>
<feature type="region of interest" description="Disordered" evidence="1">
    <location>
        <begin position="2632"/>
        <end position="2717"/>
    </location>
</feature>
<feature type="compositionally biased region" description="Basic and acidic residues" evidence="1">
    <location>
        <begin position="2330"/>
        <end position="2339"/>
    </location>
</feature>
<accession>A0A640KDY2</accession>
<feature type="compositionally biased region" description="Gly residues" evidence="1">
    <location>
        <begin position="2635"/>
        <end position="2644"/>
    </location>
</feature>
<feature type="region of interest" description="Disordered" evidence="1">
    <location>
        <begin position="2000"/>
        <end position="2141"/>
    </location>
</feature>
<sequence>MATKASTPCVSPAPLITAPPALPSPMARLPTFLAVGCGAGLLLYAGVVLRRHLARPRPPRRCTCPMADNTIAVLRDLHDGPFRFGDPTPFAMAARAEATRRIRRQQWERRRLRRRMRSQWCHKKSSQHLPSGRAASTAKASAAVHNVLAAGGQQMPSLTAENAHVQQCSLQRARDVPSDDPIRRDAATAAEEVRCSGVTAEVLSKRACAMLPCGDSIVSLCTVDSDGVADDHRDNDGYDEGVYSTNKPPMKRNGDLRKMTSDEVSLISSSLSSMSSSYDTDYSYSRSTSATTTTTTSSGSSYSSCIGTPSLMQSTRSSADSQGDASSLLAMTTVSVRSPDGIPWLKVTLDDGSVTCGGLHGSHDAPPANAQQHSQHHNSQPQANDPTGSVNNGAQHLTSSTMPNTQSSSHLHSMTSATTPQGSCYPGQLPWCGAPSPAPSGHASGGMPLPGANTTSLCTFGGGGGDSSRSPEAAYAATCASVPGPVPSLLTSGRFGGVAEEEEPYRYTGSSLMYGPPLFATEMDVTDALAELRSSVCCSGDRRGSSCLAGGAHNTVNTTPSLYMNSGTAGSGHGIMARLNSVNNSTSLHQQQLGMSSSSSMHYRSLQQQSTHHHHAWSHPKTQGYFSPPLMGTASAGVSLPTHARHTVHYPGPGSSHKNGQQPKHHQHRSVSSRTSVRRSMNWSPASSQWLPETFSTVQPAYGYDSAPRGWGSGGSEGVTGDNAASVGNGSLTHAPTETPMSQASSGLRRSMTTGGRLHYSSRNGNISGLFDPSFRSVNAALHHLWQYGRHRHSGRLRRCWRRCRRLVRRRITVSTTVTRLWVIGVLRAMRCVSSTFGGACARGWRWVIRQGREGASAASGTVLRCMRRPRWSWSKASVLTADERRCAAAAPLPSTETAKRHSGHTSTAADTAAEVAAEEAERGGLLMTDTADEAIGKIVQLLEPTPGRVPTVVVIRAPLGYDVSTDAASLWRALHLDSSSSEEGLIDIIIMEELKTGPLPQAQAKAATAVAEASSLVASCLANPAAPPTLPCASNADGEPTEATVPRKGDAAGMSSSHQHDVPSVASAVPVEPPTSPLPQRRPPPELSKAAAAATATAAPRTQAQLRISFEIYPAYMFYSLIFRAAVLQEKDWALRRAAAELFGGSAEVEDSGKGLGVSSGANTSAGGVSSAAPGSPLSLARALSSTFGVQTPAGEGSHNGAMDPFSHHPHHGMAPMVGSATALENYCLSPLSPGHFCRMPLSPKPTAQSPHMGLGGSGGSGGVAGAGIANTSSATADGTATSPLALQTSAISVGVTTSPQVVVRLSESYSFPAQPPQMVMSPPLGTQSGFKAPLGALPTGLSCSAYRGGNNAFAGAGAASGTSGIGELPRGSTRRIISNKELLFYIHVLRAAVGDGVNMTALPSSIASDVDDDNDADAQNAGENAASVKRDGTNSLKQSLRTRSGIGDAVPLHRDVPDAVEDKDDGSEDVTLLDLRQREVEPQVLLRYRFRVFQQGSRSRKALDAVVLYTQDRVELWYEDAKAMLRALPATESCQALSSLSTSSLRVNGSSPALRPSNSVGRMASLSGAAEALTGIASGRPQRRSRPRPAGLPLLSLGTVAQASTPELDRVDCRTTVANSGPLQLPAWAMEVLIRRESMRETLVRDLKEKAFRVCAIPLPDMRVHCILPPAVPRYVTAHARGFPLSRTFAEEVLSQQRALQFILLQREQENQRAIAARIRREQHRQERRERKRRERRAREEACRQAQHERQQRKEMQQKRSLSSRRREGGGTDRGKGPSTGIWNPITFWSRVVSMVTCASVGGAGRRLGNELVHMPPHAHDSERKTCSNADAAYQHEAHVPTVHGKSDVQKISPLPPPPQYRHGYPAASGGSSPDWRQTTAPEGNAHVGVILSQDESDRAVYGEVECRNAGGSAVPTSGNTGQHQRSTEDPSSSSVYTVQPLPGLQSMRAPATVDVAVTPGQTSPTVTEVDMRCPGKGCDSISADASLMVNEAGVSASSCPADADADVESRPSRQGAGGDPGSGDQSQCALASGGAPSPSASSPTPLTGLSGSLLQPHSSALANGGVNSTPPSLQTFPADHGGGGGGGSSNTAKRVAAGTASSTRGSHWTAVHTATNANTSVTPPPPTLNASSPPALGAGTDPFSRMPPVSDASTTATLATTRDAILDVAGDSHHQGPDTNVQPVPLQQPPNTAHPHGWLQNPTSSAPATSTLNREGAMHLTLSGGVAPNHMSSHHKHSLPLRDDGEWPSALLSSMTLATPNSSMHSTFDSSHGHSFATPQAVLLRQQTQMATPSVAPSSGMRALNSPRHRPTANASASLAATATVASERDARKGELHNGGCAGDRDARSPAGVCSSFMSTSAAGVSASAGCSGLQMQPHLQPPRSGPRQTSSGLLPYTYSADSVSSMYGTTHYPLYQYPDDPSSAATTAYAGVSPPVSSIPGATMVGGGSCATATALAAPNHAGAAGVFTYNSSVCSTSHVFGASATGNTQIYTSPGNSATLLGVGVGDRRAGSGIGWAGRLENWSPHSQSPHVPDSPMDMNVSAIAHPPLRLTQDTHMNRLKRCNKLLSDLLGVAGGPMRSGISFYYTYGDATALLYNASIRAPSDENILELLDRQQWEKQQELRRLSRTDGGGGGGFPDSGGASDNSASGGDKAQTHSNNGSYSMSSSATDGAGPWRVSVTWAGIGASPPPPAVPQQLATPHGSAAGGDGSATAQVVRNVREDFPADSAAAAQATEEEGCSYLDYADLAGLQDTMDVLESEQMEAQRARNRRFYSIFEHLHQAFHDTVLEALGSGGAQSAVLSPVTTATATGSLYMGLTGGVGTEYVFPSSASAAGGAGAERHTAAPHCVGHVTASGSSTPPPVLLCFGTDAADSVGWPQWRRRLRGRVCALVAWVGSLLGLARKPGDTTDNGVDTHWRSSQITSDDAKCGFDPAKLAEYFPGERIVTFGGEWCIASRLDMHNGHFGLSPLQVWMATRYSRRFAGEVYLMDVVATGGDPFYPAVRVLDEVVAHAVLYYHDHSLRDFVEDLEAELGLVYVPQTLWGRRALGLPDEDAEVQELEGLLYTATRRRQDRRRRQRAQETHRQCCRCVDGAEATFEKNRAATFRFSVPATTAGASQLAAAVELGRTKGAAAPPSACSSLAADAARDGEKQGAPAVDSFGYRRYSSTPHGARISLAATHCSVGSASDACPLLPSPVNSGSGFPCVSKTAAVTAANLPPRLQQQHGPLCHGSDRLEDEEMAEYTWIQLQDRDQEEDEEVFYGATAAAAAGLGGGDINIAPHVYDAVMEREVYDERMLLRELDHLKEFLVDNRNVLSSAMLTTAGSNALEAVFGVPATVFPFLLCARESVPFVTSIFESLSYHYGRLTYDNFSKYTYDVYHRDRPDVLRHTPRMFRMVNKSRRGCITYEELCRWMARKLSCGNNIQPNGHLLATSMSLRLPLALVAESRDEWDAYRCVIQSLSDGDDEEY</sequence>
<protein>
    <submittedName>
        <fullName evidence="3">Uncharacterized protein</fullName>
    </submittedName>
</protein>
<feature type="compositionally biased region" description="Polar residues" evidence="1">
    <location>
        <begin position="2055"/>
        <end position="2078"/>
    </location>
</feature>
<feature type="region of interest" description="Disordered" evidence="1">
    <location>
        <begin position="1723"/>
        <end position="1785"/>
    </location>
</feature>
<reference evidence="3" key="1">
    <citation type="submission" date="2019-11" db="EMBL/GenBank/DDBJ databases">
        <title>Leishmania tarentolae CDS.</title>
        <authorList>
            <person name="Goto Y."/>
            <person name="Yamagishi J."/>
        </authorList>
    </citation>
    <scope>NUCLEOTIDE SEQUENCE [LARGE SCALE GENOMIC DNA]</scope>
    <source>
        <strain evidence="3">Parrot Tar II</strain>
    </source>
</reference>
<feature type="region of interest" description="Disordered" evidence="1">
    <location>
        <begin position="1191"/>
        <end position="1210"/>
    </location>
</feature>
<evidence type="ECO:0000256" key="2">
    <source>
        <dbReference type="SAM" id="Phobius"/>
    </source>
</evidence>
<feature type="compositionally biased region" description="Polar residues" evidence="1">
    <location>
        <begin position="2203"/>
        <end position="2213"/>
    </location>
</feature>
<feature type="region of interest" description="Disordered" evidence="1">
    <location>
        <begin position="1843"/>
        <end position="1884"/>
    </location>
</feature>
<feature type="compositionally biased region" description="Low complexity" evidence="1">
    <location>
        <begin position="2315"/>
        <end position="2329"/>
    </location>
</feature>
<dbReference type="EMBL" id="BLBS01000007">
    <property type="protein sequence ID" value="GET85947.1"/>
    <property type="molecule type" value="Genomic_DNA"/>
</dbReference>
<feature type="region of interest" description="Disordered" evidence="1">
    <location>
        <begin position="1912"/>
        <end position="1941"/>
    </location>
</feature>
<feature type="compositionally biased region" description="Low complexity" evidence="1">
    <location>
        <begin position="2645"/>
        <end position="2673"/>
    </location>
</feature>
<dbReference type="VEuPathDB" id="TriTrypDB:LtaPh_0608200"/>
<feature type="region of interest" description="Disordered" evidence="1">
    <location>
        <begin position="644"/>
        <end position="687"/>
    </location>
</feature>
<feature type="compositionally biased region" description="Low complexity" evidence="1">
    <location>
        <begin position="2032"/>
        <end position="2053"/>
    </location>
</feature>
<keyword evidence="2" id="KW-1133">Transmembrane helix</keyword>
<feature type="region of interest" description="Disordered" evidence="1">
    <location>
        <begin position="2292"/>
        <end position="2351"/>
    </location>
</feature>
<feature type="region of interest" description="Disordered" evidence="1">
    <location>
        <begin position="2190"/>
        <end position="2213"/>
    </location>
</feature>
<evidence type="ECO:0000313" key="3">
    <source>
        <dbReference type="EMBL" id="GET85947.1"/>
    </source>
</evidence>
<feature type="compositionally biased region" description="Basic residues" evidence="1">
    <location>
        <begin position="114"/>
        <end position="126"/>
    </location>
</feature>
<feature type="compositionally biased region" description="Polar residues" evidence="1">
    <location>
        <begin position="2102"/>
        <end position="2124"/>
    </location>
</feature>
<feature type="compositionally biased region" description="Basic and acidic residues" evidence="1">
    <location>
        <begin position="1739"/>
        <end position="1760"/>
    </location>
</feature>
<feature type="compositionally biased region" description="Polar residues" evidence="1">
    <location>
        <begin position="385"/>
        <end position="421"/>
    </location>
</feature>
<feature type="region of interest" description="Disordered" evidence="1">
    <location>
        <begin position="232"/>
        <end position="257"/>
    </location>
</feature>
<feature type="compositionally biased region" description="Low complexity" evidence="1">
    <location>
        <begin position="1419"/>
        <end position="1429"/>
    </location>
</feature>
<proteinExistence type="predicted"/>
<dbReference type="Proteomes" id="UP000419144">
    <property type="component" value="Unassembled WGS sequence"/>
</dbReference>
<feature type="region of interest" description="Disordered" evidence="1">
    <location>
        <begin position="2375"/>
        <end position="2398"/>
    </location>
</feature>
<feature type="compositionally biased region" description="Low complexity" evidence="1">
    <location>
        <begin position="365"/>
        <end position="384"/>
    </location>
</feature>